<reference evidence="5 6" key="1">
    <citation type="submission" date="2024-05" db="EMBL/GenBank/DDBJ databases">
        <title>Culex pipiens pipiens assembly and annotation.</title>
        <authorList>
            <person name="Alout H."/>
            <person name="Durand T."/>
        </authorList>
    </citation>
    <scope>NUCLEOTIDE SEQUENCE [LARGE SCALE GENOMIC DNA]</scope>
    <source>
        <strain evidence="5">HA-2024</strain>
        <tissue evidence="5">Whole body</tissue>
    </source>
</reference>
<dbReference type="GO" id="GO:0008270">
    <property type="term" value="F:zinc ion binding"/>
    <property type="evidence" value="ECO:0007669"/>
    <property type="project" value="UniProtKB-KW"/>
</dbReference>
<keyword evidence="6" id="KW-1185">Reference proteome</keyword>
<keyword evidence="2" id="KW-0863">Zinc-finger</keyword>
<evidence type="ECO:0000259" key="4">
    <source>
        <dbReference type="Pfam" id="PF04500"/>
    </source>
</evidence>
<dbReference type="InterPro" id="IPR040312">
    <property type="entry name" value="FWCH1/FWCH2"/>
</dbReference>
<feature type="domain" description="FLYWCH-type" evidence="4">
    <location>
        <begin position="236"/>
        <end position="292"/>
    </location>
</feature>
<dbReference type="EMBL" id="JBEHCU010002596">
    <property type="protein sequence ID" value="KAL1402717.1"/>
    <property type="molecule type" value="Genomic_DNA"/>
</dbReference>
<comment type="caution">
    <text evidence="5">The sequence shown here is derived from an EMBL/GenBank/DDBJ whole genome shotgun (WGS) entry which is preliminary data.</text>
</comment>
<keyword evidence="3" id="KW-0862">Zinc</keyword>
<proteinExistence type="predicted"/>
<dbReference type="PANTHER" id="PTHR31665:SF0">
    <property type="entry name" value="FLYWCH FAMILY MEMBER 2"/>
    <property type="match status" value="1"/>
</dbReference>
<name>A0ABD1DSH4_CULPP</name>
<dbReference type="PANTHER" id="PTHR31665">
    <property type="entry name" value="FLYWCH FAMILY MEMBER 2-RELATED"/>
    <property type="match status" value="1"/>
</dbReference>
<dbReference type="AlphaFoldDB" id="A0ABD1DSH4"/>
<organism evidence="5 6">
    <name type="scientific">Culex pipiens pipiens</name>
    <name type="common">Northern house mosquito</name>
    <dbReference type="NCBI Taxonomy" id="38569"/>
    <lineage>
        <taxon>Eukaryota</taxon>
        <taxon>Metazoa</taxon>
        <taxon>Ecdysozoa</taxon>
        <taxon>Arthropoda</taxon>
        <taxon>Hexapoda</taxon>
        <taxon>Insecta</taxon>
        <taxon>Pterygota</taxon>
        <taxon>Neoptera</taxon>
        <taxon>Endopterygota</taxon>
        <taxon>Diptera</taxon>
        <taxon>Nematocera</taxon>
        <taxon>Culicoidea</taxon>
        <taxon>Culicidae</taxon>
        <taxon>Culicinae</taxon>
        <taxon>Culicini</taxon>
        <taxon>Culex</taxon>
        <taxon>Culex</taxon>
    </lineage>
</organism>
<sequence length="497" mass="57834">MKKRVLIGFPSGNLKIFIRSQRGAPLLTLENFIYRCERVRKTRSYWLCIRYKSSKCNGRVICQGNTVIKRTSHCHPDDQRRISSSIIEQTNLAAINLNDWYKLTLVQNKQQGLYYKIELELTATSSFFPGHIKTTISTTIPLSPSHQNVFYRGDLGDQLNPDAVQYIRSRRGHPLLVYRGYKFRRNGGCKDKGYWRCASFSKCPGRVTTVKFLLRVKNFDDLLRPITPENFNEITYTRSQRGHPFLIYRGYRYRRNGGIKNRIYWRCATEAKCPGRLTIVAGAIVKSTGHNHGPPPERFRALRMKLYCYLNRQFVSGLDFIFSQRGHPLLVVDSYLYRKNRSNYWRCIRCTKFKCRSRLIVKPGSEPIKIEEHSHGPETEKISWGRTVMENVRAQTAVTSIPFCPPLLGNRTPLPKVWYSVPLCYMMNRRGTMNLHFRGFIYIQKKRHNRTMNWVCNKSNSSQTSCKARVSTEGDNKIRFGVNWHNHGEVDGTGEAF</sequence>
<feature type="domain" description="FLYWCH-type" evidence="4">
    <location>
        <begin position="166"/>
        <end position="217"/>
    </location>
</feature>
<dbReference type="Gene3D" id="2.20.25.240">
    <property type="match status" value="5"/>
</dbReference>
<feature type="domain" description="FLYWCH-type" evidence="4">
    <location>
        <begin position="320"/>
        <end position="375"/>
    </location>
</feature>
<dbReference type="Pfam" id="PF04500">
    <property type="entry name" value="FLYWCH"/>
    <property type="match status" value="5"/>
</dbReference>
<evidence type="ECO:0000313" key="5">
    <source>
        <dbReference type="EMBL" id="KAL1402717.1"/>
    </source>
</evidence>
<evidence type="ECO:0000256" key="1">
    <source>
        <dbReference type="ARBA" id="ARBA00022723"/>
    </source>
</evidence>
<feature type="domain" description="FLYWCH-type" evidence="4">
    <location>
        <begin position="425"/>
        <end position="487"/>
    </location>
</feature>
<keyword evidence="1" id="KW-0479">Metal-binding</keyword>
<evidence type="ECO:0000313" key="6">
    <source>
        <dbReference type="Proteomes" id="UP001562425"/>
    </source>
</evidence>
<evidence type="ECO:0000256" key="3">
    <source>
        <dbReference type="ARBA" id="ARBA00022833"/>
    </source>
</evidence>
<feature type="domain" description="FLYWCH-type" evidence="4">
    <location>
        <begin position="17"/>
        <end position="75"/>
    </location>
</feature>
<evidence type="ECO:0000256" key="2">
    <source>
        <dbReference type="ARBA" id="ARBA00022771"/>
    </source>
</evidence>
<protein>
    <recommendedName>
        <fullName evidence="4">FLYWCH-type domain-containing protein</fullName>
    </recommendedName>
</protein>
<gene>
    <name evidence="5" type="ORF">pipiens_005977</name>
</gene>
<dbReference type="InterPro" id="IPR007588">
    <property type="entry name" value="Znf_FLYWCH"/>
</dbReference>
<accession>A0ABD1DSH4</accession>
<dbReference type="Proteomes" id="UP001562425">
    <property type="component" value="Unassembled WGS sequence"/>
</dbReference>